<feature type="transmembrane region" description="Helical" evidence="2">
    <location>
        <begin position="94"/>
        <end position="114"/>
    </location>
</feature>
<keyword evidence="2" id="KW-0812">Transmembrane</keyword>
<feature type="region of interest" description="Disordered" evidence="1">
    <location>
        <begin position="1"/>
        <end position="43"/>
    </location>
</feature>
<comment type="caution">
    <text evidence="3">The sequence shown here is derived from an EMBL/GenBank/DDBJ whole genome shotgun (WGS) entry which is preliminary data.</text>
</comment>
<dbReference type="EMBL" id="JANEYF010005244">
    <property type="protein sequence ID" value="KAJ8928824.1"/>
    <property type="molecule type" value="Genomic_DNA"/>
</dbReference>
<proteinExistence type="predicted"/>
<reference evidence="3" key="1">
    <citation type="journal article" date="2023" name="Insect Mol. Biol.">
        <title>Genome sequencing provides insights into the evolution of gene families encoding plant cell wall-degrading enzymes in longhorned beetles.</title>
        <authorList>
            <person name="Shin N.R."/>
            <person name="Okamura Y."/>
            <person name="Kirsch R."/>
            <person name="Pauchet Y."/>
        </authorList>
    </citation>
    <scope>NUCLEOTIDE SEQUENCE</scope>
    <source>
        <strain evidence="3">RBIC_L_NR</strain>
    </source>
</reference>
<name>A0AAV8WQ05_9CUCU</name>
<gene>
    <name evidence="3" type="ORF">NQ314_018556</name>
</gene>
<evidence type="ECO:0000313" key="4">
    <source>
        <dbReference type="Proteomes" id="UP001162156"/>
    </source>
</evidence>
<accession>A0AAV8WQ05</accession>
<dbReference type="AlphaFoldDB" id="A0AAV8WQ05"/>
<evidence type="ECO:0000256" key="2">
    <source>
        <dbReference type="SAM" id="Phobius"/>
    </source>
</evidence>
<keyword evidence="2" id="KW-1133">Transmembrane helix</keyword>
<evidence type="ECO:0000313" key="3">
    <source>
        <dbReference type="EMBL" id="KAJ8928824.1"/>
    </source>
</evidence>
<feature type="compositionally biased region" description="Polar residues" evidence="1">
    <location>
        <begin position="11"/>
        <end position="34"/>
    </location>
</feature>
<protein>
    <submittedName>
        <fullName evidence="3">Uncharacterized protein</fullName>
    </submittedName>
</protein>
<keyword evidence="4" id="KW-1185">Reference proteome</keyword>
<organism evidence="3 4">
    <name type="scientific">Rhamnusium bicolor</name>
    <dbReference type="NCBI Taxonomy" id="1586634"/>
    <lineage>
        <taxon>Eukaryota</taxon>
        <taxon>Metazoa</taxon>
        <taxon>Ecdysozoa</taxon>
        <taxon>Arthropoda</taxon>
        <taxon>Hexapoda</taxon>
        <taxon>Insecta</taxon>
        <taxon>Pterygota</taxon>
        <taxon>Neoptera</taxon>
        <taxon>Endopterygota</taxon>
        <taxon>Coleoptera</taxon>
        <taxon>Polyphaga</taxon>
        <taxon>Cucujiformia</taxon>
        <taxon>Chrysomeloidea</taxon>
        <taxon>Cerambycidae</taxon>
        <taxon>Lepturinae</taxon>
        <taxon>Rhagiini</taxon>
        <taxon>Rhamnusium</taxon>
    </lineage>
</organism>
<keyword evidence="2" id="KW-0472">Membrane</keyword>
<dbReference type="Proteomes" id="UP001162156">
    <property type="component" value="Unassembled WGS sequence"/>
</dbReference>
<sequence length="117" mass="13451">MERNPEPRKNIPNNISNFESLPNGHIQHTQTQHISRSRTKSQHNVDISQEISKAVQSLKVDVERLTVKINSIQNANKSTAAAQKKFFGGMSPQFIVFVLIWPIVVNFIMNRFVVRRK</sequence>
<evidence type="ECO:0000256" key="1">
    <source>
        <dbReference type="SAM" id="MobiDB-lite"/>
    </source>
</evidence>